<keyword evidence="6" id="KW-1185">Reference proteome</keyword>
<dbReference type="EC" id="3.4.21.89" evidence="3"/>
<keyword evidence="3" id="KW-1133">Transmembrane helix</keyword>
<dbReference type="STRING" id="1856638.A9Q68_02185"/>
<gene>
    <name evidence="5" type="ORF">A9Q68_02185</name>
</gene>
<feature type="transmembrane region" description="Helical" evidence="3">
    <location>
        <begin position="6"/>
        <end position="27"/>
    </location>
</feature>
<dbReference type="PANTHER" id="PTHR43390:SF1">
    <property type="entry name" value="CHLOROPLAST PROCESSING PEPTIDASE"/>
    <property type="match status" value="1"/>
</dbReference>
<comment type="subcellular location">
    <subcellularLocation>
        <location evidence="1">Cell membrane</location>
        <topology evidence="1">Single-pass type II membrane protein</topology>
    </subcellularLocation>
    <subcellularLocation>
        <location evidence="3">Membrane</location>
        <topology evidence="3">Single-pass type II membrane protein</topology>
    </subcellularLocation>
</comment>
<evidence type="ECO:0000313" key="6">
    <source>
        <dbReference type="Proteomes" id="UP000182015"/>
    </source>
</evidence>
<dbReference type="Gene3D" id="2.10.109.10">
    <property type="entry name" value="Umud Fragment, subunit A"/>
    <property type="match status" value="1"/>
</dbReference>
<reference evidence="6" key="1">
    <citation type="submission" date="2016-06" db="EMBL/GenBank/DDBJ databases">
        <authorList>
            <person name="de Vries S.P.W."/>
            <person name="Hadjirin N.F."/>
            <person name="Lay E.M."/>
            <person name="Zadoks R.N."/>
            <person name="Peacock S.J."/>
            <person name="Parkhill J."/>
            <person name="Grant A.J."/>
            <person name="Mcdougall S."/>
            <person name="Holmes M.A."/>
        </authorList>
    </citation>
    <scope>NUCLEOTIDE SEQUENCE [LARGE SCALE GENOMIC DNA]</scope>
    <source>
        <strain evidence="6">NZ1587</strain>
    </source>
</reference>
<evidence type="ECO:0000256" key="3">
    <source>
        <dbReference type="RuleBase" id="RU362042"/>
    </source>
</evidence>
<dbReference type="RefSeq" id="WP_071793026.1">
    <property type="nucleotide sequence ID" value="NZ_LZDD01000001.1"/>
</dbReference>
<dbReference type="Pfam" id="PF10502">
    <property type="entry name" value="Peptidase_S26"/>
    <property type="match status" value="1"/>
</dbReference>
<keyword evidence="3" id="KW-0472">Membrane</keyword>
<keyword evidence="3" id="KW-0378">Hydrolase</keyword>
<feature type="domain" description="Peptidase S26" evidence="4">
    <location>
        <begin position="10"/>
        <end position="173"/>
    </location>
</feature>
<dbReference type="EMBL" id="LZDD01000001">
    <property type="protein sequence ID" value="OJF72369.1"/>
    <property type="molecule type" value="Genomic_DNA"/>
</dbReference>
<proteinExistence type="inferred from homology"/>
<evidence type="ECO:0000256" key="1">
    <source>
        <dbReference type="ARBA" id="ARBA00004401"/>
    </source>
</evidence>
<dbReference type="GO" id="GO:0006465">
    <property type="term" value="P:signal peptide processing"/>
    <property type="evidence" value="ECO:0007669"/>
    <property type="project" value="InterPro"/>
</dbReference>
<comment type="catalytic activity">
    <reaction evidence="3">
        <text>Cleavage of hydrophobic, N-terminal signal or leader sequences from secreted and periplasmic proteins.</text>
        <dbReference type="EC" id="3.4.21.89"/>
    </reaction>
</comment>
<dbReference type="NCBIfam" id="TIGR02227">
    <property type="entry name" value="sigpep_I_bact"/>
    <property type="match status" value="1"/>
</dbReference>
<keyword evidence="3" id="KW-0645">Protease</keyword>
<keyword evidence="3" id="KW-0812">Transmembrane</keyword>
<dbReference type="SUPFAM" id="SSF51306">
    <property type="entry name" value="LexA/Signal peptidase"/>
    <property type="match status" value="1"/>
</dbReference>
<protein>
    <recommendedName>
        <fullName evidence="3">Signal peptidase I</fullName>
        <ecNumber evidence="3">3.4.21.89</ecNumber>
    </recommendedName>
</protein>
<sequence>MVKRDFIRNIIIALIVIVIAILLRIFVFSTIEINKDSANSYLKAGDLVTIKRNIKPQYKDFVVYEVDDKEFVSRVIATGGQSATYMDDIFYLNNGIEDQNYIEKLKNDYLSTSPMGSLFTEDFNISTISKGNNTVIPEGKFLLLNDNRQNQADSREFGLIDRKQIKGVVTFRVLPLDDFGFIEVE</sequence>
<evidence type="ECO:0000259" key="4">
    <source>
        <dbReference type="Pfam" id="PF10502"/>
    </source>
</evidence>
<dbReference type="PRINTS" id="PR00727">
    <property type="entry name" value="LEADERPTASE"/>
</dbReference>
<comment type="similarity">
    <text evidence="2 3">Belongs to the peptidase S26 family.</text>
</comment>
<dbReference type="InterPro" id="IPR019533">
    <property type="entry name" value="Peptidase_S26"/>
</dbReference>
<dbReference type="GO" id="GO:0009003">
    <property type="term" value="F:signal peptidase activity"/>
    <property type="evidence" value="ECO:0007669"/>
    <property type="project" value="UniProtKB-EC"/>
</dbReference>
<organism evidence="5 6">
    <name type="scientific">Streptococcus bovimastitidis</name>
    <dbReference type="NCBI Taxonomy" id="1856638"/>
    <lineage>
        <taxon>Bacteria</taxon>
        <taxon>Bacillati</taxon>
        <taxon>Bacillota</taxon>
        <taxon>Bacilli</taxon>
        <taxon>Lactobacillales</taxon>
        <taxon>Streptococcaceae</taxon>
        <taxon>Streptococcus</taxon>
    </lineage>
</organism>
<dbReference type="AlphaFoldDB" id="A0A1L8MNP8"/>
<accession>A0A1L8MNP8</accession>
<evidence type="ECO:0000256" key="2">
    <source>
        <dbReference type="ARBA" id="ARBA00009370"/>
    </source>
</evidence>
<dbReference type="InterPro" id="IPR000223">
    <property type="entry name" value="Pept_S26A_signal_pept_1"/>
</dbReference>
<dbReference type="GO" id="GO:0005886">
    <property type="term" value="C:plasma membrane"/>
    <property type="evidence" value="ECO:0007669"/>
    <property type="project" value="UniProtKB-SubCell"/>
</dbReference>
<dbReference type="InterPro" id="IPR036286">
    <property type="entry name" value="LexA/Signal_pep-like_sf"/>
</dbReference>
<evidence type="ECO:0000313" key="5">
    <source>
        <dbReference type="EMBL" id="OJF72369.1"/>
    </source>
</evidence>
<comment type="caution">
    <text evidence="5">The sequence shown here is derived from an EMBL/GenBank/DDBJ whole genome shotgun (WGS) entry which is preliminary data.</text>
</comment>
<dbReference type="GO" id="GO:0004252">
    <property type="term" value="F:serine-type endopeptidase activity"/>
    <property type="evidence" value="ECO:0007669"/>
    <property type="project" value="InterPro"/>
</dbReference>
<dbReference type="OrthoDB" id="9802919at2"/>
<dbReference type="Proteomes" id="UP000182015">
    <property type="component" value="Unassembled WGS sequence"/>
</dbReference>
<name>A0A1L8MNP8_9STRE</name>
<dbReference type="PANTHER" id="PTHR43390">
    <property type="entry name" value="SIGNAL PEPTIDASE I"/>
    <property type="match status" value="1"/>
</dbReference>